<organism evidence="4 5">
    <name type="scientific">Microbulbifer okhotskensis</name>
    <dbReference type="NCBI Taxonomy" id="2926617"/>
    <lineage>
        <taxon>Bacteria</taxon>
        <taxon>Pseudomonadati</taxon>
        <taxon>Pseudomonadota</taxon>
        <taxon>Gammaproteobacteria</taxon>
        <taxon>Cellvibrionales</taxon>
        <taxon>Microbulbiferaceae</taxon>
        <taxon>Microbulbifer</taxon>
    </lineage>
</organism>
<dbReference type="Gene3D" id="3.40.630.30">
    <property type="match status" value="1"/>
</dbReference>
<dbReference type="CDD" id="cd04301">
    <property type="entry name" value="NAT_SF"/>
    <property type="match status" value="1"/>
</dbReference>
<dbReference type="Proteomes" id="UP001139028">
    <property type="component" value="Unassembled WGS sequence"/>
</dbReference>
<evidence type="ECO:0000259" key="3">
    <source>
        <dbReference type="PROSITE" id="PS51186"/>
    </source>
</evidence>
<keyword evidence="1" id="KW-0808">Transferase</keyword>
<dbReference type="PANTHER" id="PTHR43800">
    <property type="entry name" value="PEPTIDYL-LYSINE N-ACETYLTRANSFERASE YJAB"/>
    <property type="match status" value="1"/>
</dbReference>
<dbReference type="Pfam" id="PF13508">
    <property type="entry name" value="Acetyltransf_7"/>
    <property type="match status" value="1"/>
</dbReference>
<dbReference type="InterPro" id="IPR000182">
    <property type="entry name" value="GNAT_dom"/>
</dbReference>
<evidence type="ECO:0000256" key="2">
    <source>
        <dbReference type="ARBA" id="ARBA00023315"/>
    </source>
</evidence>
<dbReference type="AlphaFoldDB" id="A0A9X2J741"/>
<gene>
    <name evidence="4" type="ORF">MO867_17675</name>
</gene>
<evidence type="ECO:0000313" key="5">
    <source>
        <dbReference type="Proteomes" id="UP001139028"/>
    </source>
</evidence>
<dbReference type="EMBL" id="JALBWM010000110">
    <property type="protein sequence ID" value="MCO1336164.1"/>
    <property type="molecule type" value="Genomic_DNA"/>
</dbReference>
<keyword evidence="2" id="KW-0012">Acyltransferase</keyword>
<dbReference type="PROSITE" id="PS51186">
    <property type="entry name" value="GNAT"/>
    <property type="match status" value="1"/>
</dbReference>
<dbReference type="InterPro" id="IPR016181">
    <property type="entry name" value="Acyl_CoA_acyltransferase"/>
</dbReference>
<protein>
    <submittedName>
        <fullName evidence="4">GNAT family N-acetyltransferase</fullName>
    </submittedName>
</protein>
<dbReference type="RefSeq" id="WP_252471618.1">
    <property type="nucleotide sequence ID" value="NZ_JALBWM010000110.1"/>
</dbReference>
<sequence>MIRKYNKNDYRCLLDIYSRSKLDELRFESRSFDLLPLDEDKKRFASLMESDIYVYEKSEVVGYCALYGNEIRALFVHPSSRGEGIGCALLEHLLAKISGPALLHVAKTNDPVKNLYRKYGFFVTREFEATYSGIPVLANEMVRLPRSD</sequence>
<accession>A0A9X2J741</accession>
<reference evidence="4" key="1">
    <citation type="journal article" date="2022" name="Arch. Microbiol.">
        <title>Microbulbifer okhotskensis sp. nov., isolated from a deep bottom sediment of the Okhotsk Sea.</title>
        <authorList>
            <person name="Romanenko L."/>
            <person name="Kurilenko V."/>
            <person name="Otstavnykh N."/>
            <person name="Velansky P."/>
            <person name="Isaeva M."/>
            <person name="Mikhailov V."/>
        </authorList>
    </citation>
    <scope>NUCLEOTIDE SEQUENCE</scope>
    <source>
        <strain evidence="4">OS29</strain>
    </source>
</reference>
<proteinExistence type="predicted"/>
<dbReference type="GO" id="GO:0016747">
    <property type="term" value="F:acyltransferase activity, transferring groups other than amino-acyl groups"/>
    <property type="evidence" value="ECO:0007669"/>
    <property type="project" value="InterPro"/>
</dbReference>
<keyword evidence="5" id="KW-1185">Reference proteome</keyword>
<name>A0A9X2J741_9GAMM</name>
<dbReference type="PANTHER" id="PTHR43800:SF1">
    <property type="entry name" value="PEPTIDYL-LYSINE N-ACETYLTRANSFERASE YJAB"/>
    <property type="match status" value="1"/>
</dbReference>
<dbReference type="SUPFAM" id="SSF55729">
    <property type="entry name" value="Acyl-CoA N-acyltransferases (Nat)"/>
    <property type="match status" value="1"/>
</dbReference>
<evidence type="ECO:0000256" key="1">
    <source>
        <dbReference type="ARBA" id="ARBA00022679"/>
    </source>
</evidence>
<feature type="domain" description="N-acetyltransferase" evidence="3">
    <location>
        <begin position="1"/>
        <end position="146"/>
    </location>
</feature>
<evidence type="ECO:0000313" key="4">
    <source>
        <dbReference type="EMBL" id="MCO1336164.1"/>
    </source>
</evidence>
<comment type="caution">
    <text evidence="4">The sequence shown here is derived from an EMBL/GenBank/DDBJ whole genome shotgun (WGS) entry which is preliminary data.</text>
</comment>